<organism evidence="2 3">
    <name type="scientific">Azospirillum baldaniorum</name>
    <dbReference type="NCBI Taxonomy" id="1064539"/>
    <lineage>
        <taxon>Bacteria</taxon>
        <taxon>Pseudomonadati</taxon>
        <taxon>Pseudomonadota</taxon>
        <taxon>Alphaproteobacteria</taxon>
        <taxon>Rhodospirillales</taxon>
        <taxon>Azospirillaceae</taxon>
        <taxon>Azospirillum</taxon>
    </lineage>
</organism>
<dbReference type="AlphaFoldDB" id="A0A9P1JMZ1"/>
<accession>A0A9P1JMZ1</accession>
<dbReference type="Proteomes" id="UP000007319">
    <property type="component" value="Chromosome"/>
</dbReference>
<protein>
    <submittedName>
        <fullName evidence="2">Uncharacterized protein</fullName>
    </submittedName>
</protein>
<name>A0A9P1JMZ1_9PROT</name>
<evidence type="ECO:0000256" key="1">
    <source>
        <dbReference type="SAM" id="MobiDB-lite"/>
    </source>
</evidence>
<feature type="region of interest" description="Disordered" evidence="1">
    <location>
        <begin position="1"/>
        <end position="22"/>
    </location>
</feature>
<dbReference type="EMBL" id="HE577327">
    <property type="protein sequence ID" value="CCC96443.1"/>
    <property type="molecule type" value="Genomic_DNA"/>
</dbReference>
<sequence length="22" mass="2273">MPGPAAIGLFPNDRSGHIGHMP</sequence>
<dbReference type="KEGG" id="abs:AZOBR_10230"/>
<reference evidence="2 3" key="1">
    <citation type="journal article" date="2011" name="PLoS Genet.">
        <title>Azospirillum genomes reveal transition of bacteria from aquatic to terrestrial environments.</title>
        <authorList>
            <person name="Wisniewski-Dye F."/>
            <person name="Borziak K."/>
            <person name="Khalsa-Moyers G."/>
            <person name="Alexandre G."/>
            <person name="Sukharnikov L.O."/>
            <person name="Wuichet K."/>
            <person name="Hurst G.B."/>
            <person name="McDonald W.H."/>
            <person name="Robertson J.S."/>
            <person name="Barbe V."/>
            <person name="Calteau A."/>
            <person name="Rouy Z."/>
            <person name="Mangenot S."/>
            <person name="Prigent-Combaret C."/>
            <person name="Normand P."/>
            <person name="Boyer M."/>
            <person name="Siguier P."/>
            <person name="Dessaux Y."/>
            <person name="Elmerich C."/>
            <person name="Condemine G."/>
            <person name="Krishnen G."/>
            <person name="Kennedy I."/>
            <person name="Paterson A.H."/>
            <person name="Gonzalez V."/>
            <person name="Mavingui P."/>
            <person name="Zhulin I.B."/>
        </authorList>
    </citation>
    <scope>NUCLEOTIDE SEQUENCE [LARGE SCALE GENOMIC DNA]</scope>
    <source>
        <strain evidence="2 3">Sp245</strain>
    </source>
</reference>
<evidence type="ECO:0000313" key="2">
    <source>
        <dbReference type="EMBL" id="CCC96443.1"/>
    </source>
</evidence>
<keyword evidence="3" id="KW-1185">Reference proteome</keyword>
<proteinExistence type="predicted"/>
<gene>
    <name evidence="2" type="ORF">AZOBR_10230</name>
</gene>
<evidence type="ECO:0000313" key="3">
    <source>
        <dbReference type="Proteomes" id="UP000007319"/>
    </source>
</evidence>